<evidence type="ECO:0000259" key="4">
    <source>
        <dbReference type="PROSITE" id="PS51349"/>
    </source>
</evidence>
<name>A0A1I1XCJ2_9ACTN</name>
<dbReference type="EMBL" id="FOND01000002">
    <property type="protein sequence ID" value="SFE05075.1"/>
    <property type="molecule type" value="Genomic_DNA"/>
</dbReference>
<dbReference type="AlphaFoldDB" id="A0A1I1XCJ2"/>
<keyword evidence="6" id="KW-1185">Reference proteome</keyword>
<dbReference type="SUPFAM" id="SSF51395">
    <property type="entry name" value="FMN-linked oxidoreductases"/>
    <property type="match status" value="1"/>
</dbReference>
<comment type="similarity">
    <text evidence="3">Belongs to the FMN-dependent alpha-hydroxy acid dehydrogenase family.</text>
</comment>
<proteinExistence type="inferred from homology"/>
<accession>A0A1I1XCJ2</accession>
<dbReference type="PANTHER" id="PTHR10578">
    <property type="entry name" value="S -2-HYDROXY-ACID OXIDASE-RELATED"/>
    <property type="match status" value="1"/>
</dbReference>
<evidence type="ECO:0000313" key="6">
    <source>
        <dbReference type="Proteomes" id="UP000198589"/>
    </source>
</evidence>
<reference evidence="6" key="1">
    <citation type="submission" date="2016-10" db="EMBL/GenBank/DDBJ databases">
        <authorList>
            <person name="Varghese N."/>
            <person name="Submissions S."/>
        </authorList>
    </citation>
    <scope>NUCLEOTIDE SEQUENCE [LARGE SCALE GENOMIC DNA]</scope>
    <source>
        <strain evidence="6">DSM 46838</strain>
    </source>
</reference>
<dbReference type="PANTHER" id="PTHR10578:SF143">
    <property type="entry name" value="FMN-DEPENDENT ALPHA-HYDROXY ACID DEHYDROGENASE PB1A11.03"/>
    <property type="match status" value="1"/>
</dbReference>
<keyword evidence="2" id="KW-0560">Oxidoreductase</keyword>
<dbReference type="InterPro" id="IPR037396">
    <property type="entry name" value="FMN_HAD"/>
</dbReference>
<dbReference type="PROSITE" id="PS51349">
    <property type="entry name" value="FMN_HYDROXY_ACID_DH_2"/>
    <property type="match status" value="1"/>
</dbReference>
<dbReference type="InterPro" id="IPR013785">
    <property type="entry name" value="Aldolase_TIM"/>
</dbReference>
<evidence type="ECO:0000256" key="1">
    <source>
        <dbReference type="ARBA" id="ARBA00001917"/>
    </source>
</evidence>
<evidence type="ECO:0000256" key="3">
    <source>
        <dbReference type="ARBA" id="ARBA00024042"/>
    </source>
</evidence>
<dbReference type="Gene3D" id="3.20.20.70">
    <property type="entry name" value="Aldolase class I"/>
    <property type="match status" value="1"/>
</dbReference>
<dbReference type="GO" id="GO:0016491">
    <property type="term" value="F:oxidoreductase activity"/>
    <property type="evidence" value="ECO:0007669"/>
    <property type="project" value="UniProtKB-KW"/>
</dbReference>
<dbReference type="InterPro" id="IPR012133">
    <property type="entry name" value="Alpha-hydoxy_acid_DH_FMN"/>
</dbReference>
<protein>
    <submittedName>
        <fullName evidence="5">L-lactate dehydrogenase (Cytochrome)</fullName>
    </submittedName>
</protein>
<organism evidence="5 6">
    <name type="scientific">Blastococcus tunisiensis</name>
    <dbReference type="NCBI Taxonomy" id="1798228"/>
    <lineage>
        <taxon>Bacteria</taxon>
        <taxon>Bacillati</taxon>
        <taxon>Actinomycetota</taxon>
        <taxon>Actinomycetes</taxon>
        <taxon>Geodermatophilales</taxon>
        <taxon>Geodermatophilaceae</taxon>
        <taxon>Blastococcus</taxon>
    </lineage>
</organism>
<dbReference type="PIRSF" id="PIRSF000138">
    <property type="entry name" value="Al-hdrx_acd_dh"/>
    <property type="match status" value="1"/>
</dbReference>
<feature type="domain" description="FMN hydroxy acid dehydrogenase" evidence="4">
    <location>
        <begin position="55"/>
        <end position="463"/>
    </location>
</feature>
<evidence type="ECO:0000313" key="5">
    <source>
        <dbReference type="EMBL" id="SFE05075.1"/>
    </source>
</evidence>
<sequence length="463" mass="48981">MSVRRVGDYWQLLPGGRAALAVAGESGVTSVQAVDEAGAGRRRQNEVYRAGVYGHLPRVPVAARKLQAAAKKALNARAYAYVAGGAGDEVTQRANRAAFDRWAVVPRLLRDVSSRDTSVEIFGRRLPAPLLLGPVGALELVHADADLAVARAAAATGVPMVFSNQASVSMEECAAAMGSGPDAAPRWFQLYWSTSDELVESLVGRAERAGCDAVVVTLDTTMLGWRPRDLDLGHLPFALGKGIAQYTSDPVFRRLVEEKVAAGGPKQPQPRPTPAAVKALVGMAKAWPGSFRDNLQSPLPRAAVETFLGIYSRPSITWDDLAWLRSRTRLPILLKGVLHPDDARRALDEGVDGLVVSTHGGRQVDRSISALDALPEVLGAVAGRAPVLLDSGVRSGADVFTAVALGATAVLLGRPFAWGLALAGEEGVRQVISDVIGEFDLTLGLTGHTAVDQLSPDVLRRVG</sequence>
<gene>
    <name evidence="5" type="ORF">SAMN05216574_10230</name>
</gene>
<dbReference type="STRING" id="1798228.SAMN05216574_10230"/>
<comment type="cofactor">
    <cofactor evidence="1">
        <name>FMN</name>
        <dbReference type="ChEBI" id="CHEBI:58210"/>
    </cofactor>
</comment>
<dbReference type="InterPro" id="IPR000262">
    <property type="entry name" value="FMN-dep_DH"/>
</dbReference>
<dbReference type="Proteomes" id="UP000198589">
    <property type="component" value="Unassembled WGS sequence"/>
</dbReference>
<dbReference type="Pfam" id="PF01070">
    <property type="entry name" value="FMN_dh"/>
    <property type="match status" value="1"/>
</dbReference>
<evidence type="ECO:0000256" key="2">
    <source>
        <dbReference type="ARBA" id="ARBA00023002"/>
    </source>
</evidence>